<evidence type="ECO:0000313" key="4">
    <source>
        <dbReference type="Proteomes" id="UP000027439"/>
    </source>
</evidence>
<reference evidence="3 4" key="2">
    <citation type="submission" date="2014-03" db="EMBL/GenBank/DDBJ databases">
        <title>Draft Genome Sequences of Four Burkholderia Strains.</title>
        <authorList>
            <person name="Liu X.Y."/>
            <person name="Li C.X."/>
            <person name="Xu J.H."/>
        </authorList>
    </citation>
    <scope>NUCLEOTIDE SEQUENCE [LARGE SCALE GENOMIC DNA]</scope>
    <source>
        <strain evidence="3 4">R27</strain>
    </source>
</reference>
<evidence type="ECO:0000313" key="2">
    <source>
        <dbReference type="EMBL" id="GGD64959.1"/>
    </source>
</evidence>
<dbReference type="AlphaFoldDB" id="A0A069P4X0"/>
<reference evidence="2" key="4">
    <citation type="submission" date="2024-05" db="EMBL/GenBank/DDBJ databases">
        <authorList>
            <person name="Sun Q."/>
            <person name="Zhou Y."/>
        </authorList>
    </citation>
    <scope>NUCLEOTIDE SEQUENCE</scope>
    <source>
        <strain evidence="2">CGMCC 1.11013</strain>
    </source>
</reference>
<keyword evidence="5" id="KW-1185">Reference proteome</keyword>
<dbReference type="EMBL" id="JFHE01000010">
    <property type="protein sequence ID" value="KDR34959.1"/>
    <property type="molecule type" value="Genomic_DNA"/>
</dbReference>
<feature type="chain" id="PRO_5001663968" description="EF-hand domain-containing protein" evidence="1">
    <location>
        <begin position="22"/>
        <end position="102"/>
    </location>
</feature>
<dbReference type="InterPro" id="IPR011992">
    <property type="entry name" value="EF-hand-dom_pair"/>
</dbReference>
<evidence type="ECO:0000313" key="3">
    <source>
        <dbReference type="EMBL" id="KDR34959.1"/>
    </source>
</evidence>
<name>A0A069P4X0_9BURK</name>
<evidence type="ECO:0000256" key="1">
    <source>
        <dbReference type="SAM" id="SignalP"/>
    </source>
</evidence>
<dbReference type="RefSeq" id="WP_035963844.1">
    <property type="nucleotide sequence ID" value="NZ_BMEG01000002.1"/>
</dbReference>
<evidence type="ECO:0008006" key="6">
    <source>
        <dbReference type="Google" id="ProtNLM"/>
    </source>
</evidence>
<dbReference type="eggNOG" id="COG5126">
    <property type="taxonomic scope" value="Bacteria"/>
</dbReference>
<dbReference type="Proteomes" id="UP000027439">
    <property type="component" value="Unassembled WGS sequence"/>
</dbReference>
<dbReference type="STRING" id="1071679.BG57_03125"/>
<evidence type="ECO:0000313" key="5">
    <source>
        <dbReference type="Proteomes" id="UP000597138"/>
    </source>
</evidence>
<organism evidence="3 4">
    <name type="scientific">Caballeronia grimmiae</name>
    <dbReference type="NCBI Taxonomy" id="1071679"/>
    <lineage>
        <taxon>Bacteria</taxon>
        <taxon>Pseudomonadati</taxon>
        <taxon>Pseudomonadota</taxon>
        <taxon>Betaproteobacteria</taxon>
        <taxon>Burkholderiales</taxon>
        <taxon>Burkholderiaceae</taxon>
        <taxon>Caballeronia</taxon>
    </lineage>
</organism>
<sequence>MHKIAAVLACCAALASGGAYAQTATQPMGASPHIGQAAQAMPKLQTRFAQANTTHDGKLTRDQASTGMPMVAKHFDEIDAQKNGYVTLPQIEAFLREHATQR</sequence>
<reference evidence="5" key="3">
    <citation type="journal article" date="2019" name="Int. J. Syst. Evol. Microbiol.">
        <title>The Global Catalogue of Microorganisms (GCM) 10K type strain sequencing project: providing services to taxonomists for standard genome sequencing and annotation.</title>
        <authorList>
            <consortium name="The Broad Institute Genomics Platform"/>
            <consortium name="The Broad Institute Genome Sequencing Center for Infectious Disease"/>
            <person name="Wu L."/>
            <person name="Ma J."/>
        </authorList>
    </citation>
    <scope>NUCLEOTIDE SEQUENCE [LARGE SCALE GENOMIC DNA]</scope>
    <source>
        <strain evidence="5">CGMCC 1.11013</strain>
    </source>
</reference>
<reference evidence="2" key="1">
    <citation type="journal article" date="2014" name="Int. J. Syst. Evol. Microbiol.">
        <title>Complete genome of a new Firmicutes species belonging to the dominant human colonic microbiota ('Ruminococcus bicirculans') reveals two chromosomes and a selective capacity to utilize plant glucans.</title>
        <authorList>
            <consortium name="NISC Comparative Sequencing Program"/>
            <person name="Wegmann U."/>
            <person name="Louis P."/>
            <person name="Goesmann A."/>
            <person name="Henrissat B."/>
            <person name="Duncan S.H."/>
            <person name="Flint H.J."/>
        </authorList>
    </citation>
    <scope>NUCLEOTIDE SEQUENCE</scope>
    <source>
        <strain evidence="2">CGMCC 1.11013</strain>
    </source>
</reference>
<dbReference type="SUPFAM" id="SSF47473">
    <property type="entry name" value="EF-hand"/>
    <property type="match status" value="1"/>
</dbReference>
<keyword evidence="1" id="KW-0732">Signal</keyword>
<gene>
    <name evidence="3" type="ORF">BG57_03125</name>
    <name evidence="2" type="ORF">GCM10010985_18900</name>
</gene>
<proteinExistence type="predicted"/>
<dbReference type="Gene3D" id="1.10.238.10">
    <property type="entry name" value="EF-hand"/>
    <property type="match status" value="1"/>
</dbReference>
<dbReference type="Proteomes" id="UP000597138">
    <property type="component" value="Unassembled WGS sequence"/>
</dbReference>
<protein>
    <recommendedName>
        <fullName evidence="6">EF-hand domain-containing protein</fullName>
    </recommendedName>
</protein>
<feature type="signal peptide" evidence="1">
    <location>
        <begin position="1"/>
        <end position="21"/>
    </location>
</feature>
<accession>A0A069P4X0</accession>
<dbReference type="EMBL" id="BMEG01000002">
    <property type="protein sequence ID" value="GGD64959.1"/>
    <property type="molecule type" value="Genomic_DNA"/>
</dbReference>
<dbReference type="OrthoDB" id="5461251at2"/>
<comment type="caution">
    <text evidence="3">The sequence shown here is derived from an EMBL/GenBank/DDBJ whole genome shotgun (WGS) entry which is preliminary data.</text>
</comment>